<dbReference type="PANTHER" id="PTHR47718">
    <property type="entry name" value="OS01G0519700 PROTEIN"/>
    <property type="match status" value="1"/>
</dbReference>
<sequence>MFWADEMEKAYYNKFGDDMSIDSTFHTNKYALVFVPFNAIDHHKSSATVRVEFSSTKDADSYMWLLEQFLKAHSNKQPLLDLTDQDTALKQAVDSVFYQSKHKLCMWHIMKSCQKR</sequence>
<gene>
    <name evidence="2" type="ORF">LSAT_V11C700355940</name>
</gene>
<dbReference type="Proteomes" id="UP000235145">
    <property type="component" value="Unassembled WGS sequence"/>
</dbReference>
<protein>
    <recommendedName>
        <fullName evidence="1">MULE transposase domain-containing protein</fullName>
    </recommendedName>
</protein>
<dbReference type="Pfam" id="PF10551">
    <property type="entry name" value="MULE"/>
    <property type="match status" value="1"/>
</dbReference>
<proteinExistence type="predicted"/>
<accession>A0A9R1UVV6</accession>
<dbReference type="PANTHER" id="PTHR47718:SF12">
    <property type="entry name" value="PROTEIN FAR1-RELATED SEQUENCE"/>
    <property type="match status" value="1"/>
</dbReference>
<evidence type="ECO:0000313" key="2">
    <source>
        <dbReference type="EMBL" id="KAJ0194825.1"/>
    </source>
</evidence>
<name>A0A9R1UVV6_LACSA</name>
<dbReference type="InterPro" id="IPR018289">
    <property type="entry name" value="MULE_transposase_dom"/>
</dbReference>
<comment type="caution">
    <text evidence="2">The sequence shown here is derived from an EMBL/GenBank/DDBJ whole genome shotgun (WGS) entry which is preliminary data.</text>
</comment>
<dbReference type="AlphaFoldDB" id="A0A9R1UVV6"/>
<feature type="domain" description="MULE transposase" evidence="1">
    <location>
        <begin position="20"/>
        <end position="111"/>
    </location>
</feature>
<dbReference type="EMBL" id="NBSK02000007">
    <property type="protein sequence ID" value="KAJ0194825.1"/>
    <property type="molecule type" value="Genomic_DNA"/>
</dbReference>
<keyword evidence="3" id="KW-1185">Reference proteome</keyword>
<evidence type="ECO:0000313" key="3">
    <source>
        <dbReference type="Proteomes" id="UP000235145"/>
    </source>
</evidence>
<reference evidence="2 3" key="1">
    <citation type="journal article" date="2017" name="Nat. Commun.">
        <title>Genome assembly with in vitro proximity ligation data and whole-genome triplication in lettuce.</title>
        <authorList>
            <person name="Reyes-Chin-Wo S."/>
            <person name="Wang Z."/>
            <person name="Yang X."/>
            <person name="Kozik A."/>
            <person name="Arikit S."/>
            <person name="Song C."/>
            <person name="Xia L."/>
            <person name="Froenicke L."/>
            <person name="Lavelle D.O."/>
            <person name="Truco M.J."/>
            <person name="Xia R."/>
            <person name="Zhu S."/>
            <person name="Xu C."/>
            <person name="Xu H."/>
            <person name="Xu X."/>
            <person name="Cox K."/>
            <person name="Korf I."/>
            <person name="Meyers B.C."/>
            <person name="Michelmore R.W."/>
        </authorList>
    </citation>
    <scope>NUCLEOTIDE SEQUENCE [LARGE SCALE GENOMIC DNA]</scope>
    <source>
        <strain evidence="3">cv. Salinas</strain>
        <tissue evidence="2">Seedlings</tissue>
    </source>
</reference>
<organism evidence="2 3">
    <name type="scientific">Lactuca sativa</name>
    <name type="common">Garden lettuce</name>
    <dbReference type="NCBI Taxonomy" id="4236"/>
    <lineage>
        <taxon>Eukaryota</taxon>
        <taxon>Viridiplantae</taxon>
        <taxon>Streptophyta</taxon>
        <taxon>Embryophyta</taxon>
        <taxon>Tracheophyta</taxon>
        <taxon>Spermatophyta</taxon>
        <taxon>Magnoliopsida</taxon>
        <taxon>eudicotyledons</taxon>
        <taxon>Gunneridae</taxon>
        <taxon>Pentapetalae</taxon>
        <taxon>asterids</taxon>
        <taxon>campanulids</taxon>
        <taxon>Asterales</taxon>
        <taxon>Asteraceae</taxon>
        <taxon>Cichorioideae</taxon>
        <taxon>Cichorieae</taxon>
        <taxon>Lactucinae</taxon>
        <taxon>Lactuca</taxon>
    </lineage>
</organism>
<evidence type="ECO:0000259" key="1">
    <source>
        <dbReference type="Pfam" id="PF10551"/>
    </source>
</evidence>